<dbReference type="EMBL" id="KN832979">
    <property type="protein sequence ID" value="KIM87628.1"/>
    <property type="molecule type" value="Genomic_DNA"/>
</dbReference>
<accession>A0A0C3BME8</accession>
<gene>
    <name evidence="1" type="ORF">PILCRDRAFT_4052</name>
</gene>
<dbReference type="OrthoDB" id="3243178at2759"/>
<evidence type="ECO:0000313" key="1">
    <source>
        <dbReference type="EMBL" id="KIM87628.1"/>
    </source>
</evidence>
<proteinExistence type="predicted"/>
<organism evidence="1 2">
    <name type="scientific">Piloderma croceum (strain F 1598)</name>
    <dbReference type="NCBI Taxonomy" id="765440"/>
    <lineage>
        <taxon>Eukaryota</taxon>
        <taxon>Fungi</taxon>
        <taxon>Dikarya</taxon>
        <taxon>Basidiomycota</taxon>
        <taxon>Agaricomycotina</taxon>
        <taxon>Agaricomycetes</taxon>
        <taxon>Agaricomycetidae</taxon>
        <taxon>Atheliales</taxon>
        <taxon>Atheliaceae</taxon>
        <taxon>Piloderma</taxon>
    </lineage>
</organism>
<reference evidence="2" key="2">
    <citation type="submission" date="2015-01" db="EMBL/GenBank/DDBJ databases">
        <title>Evolutionary Origins and Diversification of the Mycorrhizal Mutualists.</title>
        <authorList>
            <consortium name="DOE Joint Genome Institute"/>
            <consortium name="Mycorrhizal Genomics Consortium"/>
            <person name="Kohler A."/>
            <person name="Kuo A."/>
            <person name="Nagy L.G."/>
            <person name="Floudas D."/>
            <person name="Copeland A."/>
            <person name="Barry K.W."/>
            <person name="Cichocki N."/>
            <person name="Veneault-Fourrey C."/>
            <person name="LaButti K."/>
            <person name="Lindquist E.A."/>
            <person name="Lipzen A."/>
            <person name="Lundell T."/>
            <person name="Morin E."/>
            <person name="Murat C."/>
            <person name="Riley R."/>
            <person name="Ohm R."/>
            <person name="Sun H."/>
            <person name="Tunlid A."/>
            <person name="Henrissat B."/>
            <person name="Grigoriev I.V."/>
            <person name="Hibbett D.S."/>
            <person name="Martin F."/>
        </authorList>
    </citation>
    <scope>NUCLEOTIDE SEQUENCE [LARGE SCALE GENOMIC DNA]</scope>
    <source>
        <strain evidence="2">F 1598</strain>
    </source>
</reference>
<dbReference type="HOGENOM" id="CLU_053376_0_0_1"/>
<dbReference type="Proteomes" id="UP000054166">
    <property type="component" value="Unassembled WGS sequence"/>
</dbReference>
<reference evidence="1 2" key="1">
    <citation type="submission" date="2014-04" db="EMBL/GenBank/DDBJ databases">
        <authorList>
            <consortium name="DOE Joint Genome Institute"/>
            <person name="Kuo A."/>
            <person name="Tarkka M."/>
            <person name="Buscot F."/>
            <person name="Kohler A."/>
            <person name="Nagy L.G."/>
            <person name="Floudas D."/>
            <person name="Copeland A."/>
            <person name="Barry K.W."/>
            <person name="Cichocki N."/>
            <person name="Veneault-Fourrey C."/>
            <person name="LaButti K."/>
            <person name="Lindquist E.A."/>
            <person name="Lipzen A."/>
            <person name="Lundell T."/>
            <person name="Morin E."/>
            <person name="Murat C."/>
            <person name="Sun H."/>
            <person name="Tunlid A."/>
            <person name="Henrissat B."/>
            <person name="Grigoriev I.V."/>
            <person name="Hibbett D.S."/>
            <person name="Martin F."/>
            <person name="Nordberg H.P."/>
            <person name="Cantor M.N."/>
            <person name="Hua S.X."/>
        </authorList>
    </citation>
    <scope>NUCLEOTIDE SEQUENCE [LARGE SCALE GENOMIC DNA]</scope>
    <source>
        <strain evidence="1 2">F 1598</strain>
    </source>
</reference>
<dbReference type="AlphaFoldDB" id="A0A0C3BME8"/>
<sequence length="424" mass="48480">MGVFDIYCGFCAGPFHNVRTAWLEYVLYNEASGTKGLTYPADDGQWRNPPGFPVPTKPVEEIVTISEEDGLFFRDFICVSPLWHGYVSPPCESHDSYGGISIDGSDDWQRQPGLPHYMAIHRGCLSVLCRRTNITPRNLWESMFSPGSDYARYGGNGNGLMYCIEYYDMKGRNEQFFGYAIDMRTPSRDHPGGVDYWHDVQSMEDTKWLLARPTAFPAVLPLARPRTVSTQDNSTACSRALMIPEILGLILLQLIYPEPQDVLAAEILTGGSTIPSSLALATRTLFSFLSLNHYFYATVMDRQDLFLRLAWQHGWMLPVSPLDWKAWPNGPLIGGDNRICCQPDRDWRGYLLTFLRKEDPHVRNRWRFHRMHVQFARGKTQRQQEGMLPWKWCSGELAVLNSLTPPQPWFWEIEGVQSSVIEPI</sequence>
<keyword evidence="2" id="KW-1185">Reference proteome</keyword>
<name>A0A0C3BME8_PILCF</name>
<dbReference type="InParanoid" id="A0A0C3BME8"/>
<protein>
    <submittedName>
        <fullName evidence="1">Uncharacterized protein</fullName>
    </submittedName>
</protein>
<evidence type="ECO:0000313" key="2">
    <source>
        <dbReference type="Proteomes" id="UP000054166"/>
    </source>
</evidence>